<dbReference type="AlphaFoldDB" id="A0A2J6QV87"/>
<accession>A0A2J6QV87</accession>
<sequence>MAGQIAQTGYNVYGNTDMTVSVSGDHHEGQLWSLGALEDGSYQILNLNFLNYALDIQNGVTPFVNSDDSPSSLSGQHWFFWSVYPQFTTTTIATTVVTVNTLAASTVVVTTTICPQKRAHVNGTPLHKRQNTGTDLTSTTTVVETNYVTSTTTQTGNTILTSTDVVTSCAAVTETQTQTQVSVSKAVATATVASVSTAGGGTGLTAGAPGITETNTQPSNTPATTSKSGAMSAWKVDTVLGLVFLGMAVLVPGVVF</sequence>
<dbReference type="Proteomes" id="UP000235786">
    <property type="component" value="Unassembled WGS sequence"/>
</dbReference>
<organism evidence="3 4">
    <name type="scientific">Hyaloscypha variabilis (strain UAMH 11265 / GT02V1 / F)</name>
    <name type="common">Meliniomyces variabilis</name>
    <dbReference type="NCBI Taxonomy" id="1149755"/>
    <lineage>
        <taxon>Eukaryota</taxon>
        <taxon>Fungi</taxon>
        <taxon>Dikarya</taxon>
        <taxon>Ascomycota</taxon>
        <taxon>Pezizomycotina</taxon>
        <taxon>Leotiomycetes</taxon>
        <taxon>Helotiales</taxon>
        <taxon>Hyaloscyphaceae</taxon>
        <taxon>Hyaloscypha</taxon>
        <taxon>Hyaloscypha variabilis</taxon>
    </lineage>
</organism>
<proteinExistence type="predicted"/>
<dbReference type="OrthoDB" id="10570358at2759"/>
<keyword evidence="2" id="KW-0812">Transmembrane</keyword>
<keyword evidence="4" id="KW-1185">Reference proteome</keyword>
<dbReference type="EMBL" id="KZ613968">
    <property type="protein sequence ID" value="PMD30176.1"/>
    <property type="molecule type" value="Genomic_DNA"/>
</dbReference>
<feature type="transmembrane region" description="Helical" evidence="2">
    <location>
        <begin position="236"/>
        <end position="255"/>
    </location>
</feature>
<keyword evidence="2" id="KW-0472">Membrane</keyword>
<name>A0A2J6QV87_HYAVF</name>
<evidence type="ECO:0000256" key="2">
    <source>
        <dbReference type="SAM" id="Phobius"/>
    </source>
</evidence>
<reference evidence="3 4" key="1">
    <citation type="submission" date="2016-04" db="EMBL/GenBank/DDBJ databases">
        <title>A degradative enzymes factory behind the ericoid mycorrhizal symbiosis.</title>
        <authorList>
            <consortium name="DOE Joint Genome Institute"/>
            <person name="Martino E."/>
            <person name="Morin E."/>
            <person name="Grelet G."/>
            <person name="Kuo A."/>
            <person name="Kohler A."/>
            <person name="Daghino S."/>
            <person name="Barry K."/>
            <person name="Choi C."/>
            <person name="Cichocki N."/>
            <person name="Clum A."/>
            <person name="Copeland A."/>
            <person name="Hainaut M."/>
            <person name="Haridas S."/>
            <person name="Labutti K."/>
            <person name="Lindquist E."/>
            <person name="Lipzen A."/>
            <person name="Khouja H.-R."/>
            <person name="Murat C."/>
            <person name="Ohm R."/>
            <person name="Olson A."/>
            <person name="Spatafora J."/>
            <person name="Veneault-Fourrey C."/>
            <person name="Henrissat B."/>
            <person name="Grigoriev I."/>
            <person name="Martin F."/>
            <person name="Perotto S."/>
        </authorList>
    </citation>
    <scope>NUCLEOTIDE SEQUENCE [LARGE SCALE GENOMIC DNA]</scope>
    <source>
        <strain evidence="3 4">F</strain>
    </source>
</reference>
<feature type="region of interest" description="Disordered" evidence="1">
    <location>
        <begin position="198"/>
        <end position="228"/>
    </location>
</feature>
<protein>
    <submittedName>
        <fullName evidence="3">Uncharacterized protein</fullName>
    </submittedName>
</protein>
<evidence type="ECO:0000256" key="1">
    <source>
        <dbReference type="SAM" id="MobiDB-lite"/>
    </source>
</evidence>
<keyword evidence="2" id="KW-1133">Transmembrane helix</keyword>
<evidence type="ECO:0000313" key="4">
    <source>
        <dbReference type="Proteomes" id="UP000235786"/>
    </source>
</evidence>
<gene>
    <name evidence="3" type="ORF">L207DRAFT_227811</name>
</gene>
<evidence type="ECO:0000313" key="3">
    <source>
        <dbReference type="EMBL" id="PMD30176.1"/>
    </source>
</evidence>
<feature type="compositionally biased region" description="Polar residues" evidence="1">
    <location>
        <begin position="212"/>
        <end position="228"/>
    </location>
</feature>